<gene>
    <name evidence="11" type="primary">BEST1</name>
</gene>
<dbReference type="GO" id="GO:0098793">
    <property type="term" value="C:presynapse"/>
    <property type="evidence" value="ECO:0007669"/>
    <property type="project" value="GOC"/>
</dbReference>
<feature type="transmembrane region" description="Helical" evidence="10">
    <location>
        <begin position="269"/>
        <end position="287"/>
    </location>
</feature>
<comment type="similarity">
    <text evidence="9 10">Belongs to the anion channel-forming bestrophin (TC 1.A.46) family. Calcium-sensitive chloride channel subfamily.</text>
</comment>
<dbReference type="Ensembl" id="ENSMICT00000037604.2">
    <property type="protein sequence ID" value="ENSMICP00000029387.2"/>
    <property type="gene ID" value="ENSMICG00000005843.3"/>
</dbReference>
<keyword evidence="12" id="KW-1185">Reference proteome</keyword>
<reference evidence="11" key="2">
    <citation type="submission" date="2025-08" db="UniProtKB">
        <authorList>
            <consortium name="Ensembl"/>
        </authorList>
    </citation>
    <scope>IDENTIFICATION</scope>
</reference>
<keyword evidence="10" id="KW-1003">Cell membrane</keyword>
<evidence type="ECO:0000256" key="5">
    <source>
        <dbReference type="ARBA" id="ARBA00023173"/>
    </source>
</evidence>
<sequence length="597" mass="69323">MTITYTSQVANARLGCFSRLLLCWRGSIYKLLYGEFLIFLICYYTIRFLYRLALTEEQQLLFEKLTLYCDSYIQLIPISFVLGFYVTLVVTRWWNQYENLPWPDRLMSLVSGFVEGKDEHGRLLRRTLIRYANLGNVLILRSISTAVYKRFPSLQHLVQAGFMTPVEHKRFEKLSLPHNMFWVPWVWFANLTMKAWLDGRIRDSILLQSLLNEMNTLRTQCGHLYAYDWISVPLVYTQVVTVAVYSFFLACLVGRQFLNPAKSYPGHELDLVVPLFTFLQFFFYVGWLKVAEQLINPFGEDDDDFETNWIVDRNLQVSLLAVDEMHQDLPRIERDMYWNEPEPQPPYTAASAHFRRPAFMGSTFNISLPQEDMEFQPNQEEDEDDAHAGIIVRFLGRQSHDHYPPRTNSKTKLLWPKESFLHEGQPKNPKGAKQNLNGQEDSKAWKLKAVDTFKSAPLYQRPGYYSAPQTPLSPTPMVFPPEQSEPRGLHSVAGIDTKDKSLKLETSGDKNSFELLSEGDKALVEQPEASRVRRKTVEFNLTDMPEIPEHLKEPHLDQSATNIHTILKDRADPYWALENRFLGHFHPTGNTLPHLKS</sequence>
<comment type="catalytic activity">
    <reaction evidence="8">
        <text>chloride(in) = chloride(out)</text>
        <dbReference type="Rhea" id="RHEA:29823"/>
        <dbReference type="ChEBI" id="CHEBI:17996"/>
    </reaction>
</comment>
<dbReference type="AlphaFoldDB" id="A0A8C5W0Z4"/>
<evidence type="ECO:0000256" key="3">
    <source>
        <dbReference type="ARBA" id="ARBA00022989"/>
    </source>
</evidence>
<keyword evidence="2 10" id="KW-0812">Transmembrane</keyword>
<dbReference type="GO" id="GO:0030321">
    <property type="term" value="P:transepithelial chloride transport"/>
    <property type="evidence" value="ECO:0007669"/>
    <property type="project" value="Ensembl"/>
</dbReference>
<dbReference type="GO" id="GO:0005229">
    <property type="term" value="F:intracellularly calcium-gated chloride channel activity"/>
    <property type="evidence" value="ECO:0007669"/>
    <property type="project" value="Ensembl"/>
</dbReference>
<evidence type="ECO:0000313" key="11">
    <source>
        <dbReference type="Ensembl" id="ENSMICP00000029387.2"/>
    </source>
</evidence>
<comment type="function">
    <text evidence="10">Forms calcium-sensitive chloride channels. Permeable to bicarbonate.</text>
</comment>
<keyword evidence="7 10" id="KW-0407">Ion channel</keyword>
<dbReference type="InterPro" id="IPR000615">
    <property type="entry name" value="Bestrophin"/>
</dbReference>
<proteinExistence type="inferred from homology"/>
<keyword evidence="10" id="KW-0813">Transport</keyword>
<dbReference type="GO" id="GO:0050908">
    <property type="term" value="P:detection of light stimulus involved in visual perception"/>
    <property type="evidence" value="ECO:0007669"/>
    <property type="project" value="Ensembl"/>
</dbReference>
<feature type="transmembrane region" description="Helical" evidence="10">
    <location>
        <begin position="235"/>
        <end position="257"/>
    </location>
</feature>
<dbReference type="GO" id="GO:0042802">
    <property type="term" value="F:identical protein binding"/>
    <property type="evidence" value="ECO:0007669"/>
    <property type="project" value="Ensembl"/>
</dbReference>
<dbReference type="Pfam" id="PF01062">
    <property type="entry name" value="Bestrophin"/>
    <property type="match status" value="1"/>
</dbReference>
<dbReference type="Proteomes" id="UP000694394">
    <property type="component" value="Chromosome 5"/>
</dbReference>
<evidence type="ECO:0000256" key="9">
    <source>
        <dbReference type="ARBA" id="ARBA00034769"/>
    </source>
</evidence>
<dbReference type="GO" id="GO:0098857">
    <property type="term" value="C:membrane microdomain"/>
    <property type="evidence" value="ECO:0007669"/>
    <property type="project" value="Ensembl"/>
</dbReference>
<organism evidence="11 12">
    <name type="scientific">Microcebus murinus</name>
    <name type="common">Gray mouse lemur</name>
    <name type="synonym">Lemur murinus</name>
    <dbReference type="NCBI Taxonomy" id="30608"/>
    <lineage>
        <taxon>Eukaryota</taxon>
        <taxon>Metazoa</taxon>
        <taxon>Chordata</taxon>
        <taxon>Craniata</taxon>
        <taxon>Vertebrata</taxon>
        <taxon>Euteleostomi</taxon>
        <taxon>Mammalia</taxon>
        <taxon>Eutheria</taxon>
        <taxon>Euarchontoglires</taxon>
        <taxon>Primates</taxon>
        <taxon>Strepsirrhini</taxon>
        <taxon>Lemuriformes</taxon>
        <taxon>Cheirogaleidae</taxon>
        <taxon>Microcebus</taxon>
    </lineage>
</organism>
<reference evidence="11" key="3">
    <citation type="submission" date="2025-09" db="UniProtKB">
        <authorList>
            <consortium name="Ensembl"/>
        </authorList>
    </citation>
    <scope>IDENTIFICATION</scope>
</reference>
<dbReference type="GO" id="GO:0061534">
    <property type="term" value="P:gamma-aminobutyric acid secretion, neurotransmission"/>
    <property type="evidence" value="ECO:0007669"/>
    <property type="project" value="Ensembl"/>
</dbReference>
<dbReference type="GO" id="GO:0048167">
    <property type="term" value="P:regulation of synaptic plasticity"/>
    <property type="evidence" value="ECO:0007669"/>
    <property type="project" value="Ensembl"/>
</dbReference>
<evidence type="ECO:0000256" key="2">
    <source>
        <dbReference type="ARBA" id="ARBA00022692"/>
    </source>
</evidence>
<evidence type="ECO:0000256" key="10">
    <source>
        <dbReference type="RuleBase" id="RU363126"/>
    </source>
</evidence>
<evidence type="ECO:0000256" key="8">
    <source>
        <dbReference type="ARBA" id="ARBA00024167"/>
    </source>
</evidence>
<dbReference type="GeneTree" id="ENSGT00940000158650"/>
<evidence type="ECO:0000256" key="6">
    <source>
        <dbReference type="ARBA" id="ARBA00023214"/>
    </source>
</evidence>
<dbReference type="InterPro" id="IPR021134">
    <property type="entry name" value="Bestrophin-like"/>
</dbReference>
<keyword evidence="3 10" id="KW-1133">Transmembrane helix</keyword>
<dbReference type="GO" id="GO:0051259">
    <property type="term" value="P:protein complex oligomerization"/>
    <property type="evidence" value="ECO:0007669"/>
    <property type="project" value="Ensembl"/>
</dbReference>
<evidence type="ECO:0000256" key="1">
    <source>
        <dbReference type="ARBA" id="ARBA00004370"/>
    </source>
</evidence>
<dbReference type="GO" id="GO:0160133">
    <property type="term" value="F:bicarbonate channel activity"/>
    <property type="evidence" value="ECO:0007669"/>
    <property type="project" value="Ensembl"/>
</dbReference>
<keyword evidence="4 10" id="KW-0472">Membrane</keyword>
<dbReference type="GO" id="GO:0016323">
    <property type="term" value="C:basolateral plasma membrane"/>
    <property type="evidence" value="ECO:0007669"/>
    <property type="project" value="Ensembl"/>
</dbReference>
<evidence type="ECO:0000256" key="4">
    <source>
        <dbReference type="ARBA" id="ARBA00023136"/>
    </source>
</evidence>
<reference evidence="11" key="1">
    <citation type="submission" date="2016-12" db="EMBL/GenBank/DDBJ databases">
        <title>Mouse lemur reference genome and diversity panel.</title>
        <authorList>
            <person name="Harris R."/>
            <person name="Larsen P."/>
            <person name="Liu Y."/>
            <person name="Hughes D.S."/>
            <person name="Murali S."/>
            <person name="Raveendran M."/>
            <person name="Korchina V."/>
            <person name="Wang M."/>
            <person name="Jhangiani S."/>
            <person name="Bandaranaike D."/>
            <person name="Bellair M."/>
            <person name="Blankenburg K."/>
            <person name="Chao H."/>
            <person name="Dahdouli M."/>
            <person name="Dinh H."/>
            <person name="Doddapaneni H."/>
            <person name="English A."/>
            <person name="Firestine M."/>
            <person name="Gnanaolivu R."/>
            <person name="Gross S."/>
            <person name="Hernandez B."/>
            <person name="Javaid M."/>
            <person name="Jayaseelan J."/>
            <person name="Jones J."/>
            <person name="Khan Z."/>
            <person name="Kovar C."/>
            <person name="Kurapati P."/>
            <person name="Le B."/>
            <person name="Lee S."/>
            <person name="Li M."/>
            <person name="Mathew T."/>
            <person name="Narasimhan A."/>
            <person name="Ngo D."/>
            <person name="Nguyen L."/>
            <person name="Okwuonu G."/>
            <person name="Ongeri F."/>
            <person name="Osuji N."/>
            <person name="Pu L.-L."/>
            <person name="Puazo M."/>
            <person name="Quiroz J."/>
            <person name="Raj R."/>
            <person name="Rajbhandari K."/>
            <person name="Reid J.G."/>
            <person name="Santibanez J."/>
            <person name="Sexton D."/>
            <person name="Skinner E."/>
            <person name="Vee V."/>
            <person name="Weissenberger G."/>
            <person name="Wu Y."/>
            <person name="Xin Y."/>
            <person name="Han Y."/>
            <person name="Campbell C."/>
            <person name="Brown A."/>
            <person name="Sullivan B."/>
            <person name="Shelton J."/>
            <person name="Brown S."/>
            <person name="Dudchenko O."/>
            <person name="Machol I."/>
            <person name="Durand N."/>
            <person name="Shamim M."/>
            <person name="Lieberman A."/>
            <person name="Muzny D.M."/>
            <person name="Richards S."/>
            <person name="Yoder A."/>
            <person name="Worley K.C."/>
            <person name="Rogers J."/>
            <person name="Gibbs R.A."/>
        </authorList>
    </citation>
    <scope>NUCLEOTIDE SEQUENCE [LARGE SCALE GENOMIC DNA]</scope>
</reference>
<evidence type="ECO:0000256" key="7">
    <source>
        <dbReference type="ARBA" id="ARBA00023303"/>
    </source>
</evidence>
<dbReference type="GO" id="GO:0051924">
    <property type="term" value="P:regulation of calcium ion transport"/>
    <property type="evidence" value="ECO:0007669"/>
    <property type="project" value="Ensembl"/>
</dbReference>
<dbReference type="PANTHER" id="PTHR10736">
    <property type="entry name" value="BESTROPHIN"/>
    <property type="match status" value="1"/>
</dbReference>
<keyword evidence="5 10" id="KW-0869">Chloride channel</keyword>
<feature type="transmembrane region" description="Helical" evidence="10">
    <location>
        <begin position="31"/>
        <end position="50"/>
    </location>
</feature>
<keyword evidence="10" id="KW-0406">Ion transport</keyword>
<feature type="transmembrane region" description="Helical" evidence="10">
    <location>
        <begin position="71"/>
        <end position="94"/>
    </location>
</feature>
<protein>
    <recommendedName>
        <fullName evidence="10">Bestrophin</fullName>
    </recommendedName>
</protein>
<evidence type="ECO:0000313" key="12">
    <source>
        <dbReference type="Proteomes" id="UP000694394"/>
    </source>
</evidence>
<dbReference type="EMBL" id="ABDC03005836">
    <property type="status" value="NOT_ANNOTATED_CDS"/>
    <property type="molecule type" value="Genomic_DNA"/>
</dbReference>
<dbReference type="GO" id="GO:0014047">
    <property type="term" value="P:glutamate secretion"/>
    <property type="evidence" value="ECO:0007669"/>
    <property type="project" value="Ensembl"/>
</dbReference>
<keyword evidence="6 10" id="KW-0868">Chloride</keyword>
<dbReference type="GO" id="GO:0034707">
    <property type="term" value="C:chloride channel complex"/>
    <property type="evidence" value="ECO:0007669"/>
    <property type="project" value="UniProtKB-KW"/>
</dbReference>
<accession>A0A8C5W0Z4</accession>
<dbReference type="PANTHER" id="PTHR10736:SF4">
    <property type="entry name" value="BESTROPHIN-1"/>
    <property type="match status" value="1"/>
</dbReference>
<name>A0A8C5W0Z4_MICMU</name>
<comment type="subcellular location">
    <subcellularLocation>
        <location evidence="10">Cell membrane</location>
        <topology evidence="10">Multi-pass membrane protein</topology>
    </subcellularLocation>
    <subcellularLocation>
        <location evidence="1">Membrane</location>
    </subcellularLocation>
</comment>